<dbReference type="EMBL" id="KZ308242">
    <property type="protein sequence ID" value="KAG8225566.1"/>
    <property type="molecule type" value="Genomic_DNA"/>
</dbReference>
<name>A0A8K0K0D3_LADFU</name>
<keyword evidence="6 11" id="KW-0812">Transmembrane</keyword>
<comment type="similarity">
    <text evidence="3">Belongs to the peptidase M50A family.</text>
</comment>
<dbReference type="Proteomes" id="UP000792457">
    <property type="component" value="Unassembled WGS sequence"/>
</dbReference>
<evidence type="ECO:0000256" key="7">
    <source>
        <dbReference type="ARBA" id="ARBA00022989"/>
    </source>
</evidence>
<evidence type="ECO:0000256" key="8">
    <source>
        <dbReference type="ARBA" id="ARBA00023136"/>
    </source>
</evidence>
<evidence type="ECO:0000256" key="11">
    <source>
        <dbReference type="SAM" id="Phobius"/>
    </source>
</evidence>
<evidence type="ECO:0000256" key="6">
    <source>
        <dbReference type="ARBA" id="ARBA00022692"/>
    </source>
</evidence>
<evidence type="ECO:0000256" key="9">
    <source>
        <dbReference type="ARBA" id="ARBA00032658"/>
    </source>
</evidence>
<feature type="transmembrane region" description="Helical" evidence="11">
    <location>
        <begin position="448"/>
        <end position="481"/>
    </location>
</feature>
<dbReference type="GO" id="GO:0004222">
    <property type="term" value="F:metalloendopeptidase activity"/>
    <property type="evidence" value="ECO:0007669"/>
    <property type="project" value="InterPro"/>
</dbReference>
<dbReference type="GO" id="GO:1905897">
    <property type="term" value="P:regulation of response to endoplasmic reticulum stress"/>
    <property type="evidence" value="ECO:0007669"/>
    <property type="project" value="TreeGrafter"/>
</dbReference>
<feature type="domain" description="Peptidase M50" evidence="12">
    <location>
        <begin position="131"/>
        <end position="503"/>
    </location>
</feature>
<dbReference type="GO" id="GO:0031293">
    <property type="term" value="P:membrane protein intracellular domain proteolysis"/>
    <property type="evidence" value="ECO:0007669"/>
    <property type="project" value="TreeGrafter"/>
</dbReference>
<evidence type="ECO:0000313" key="13">
    <source>
        <dbReference type="EMBL" id="KAG8225566.1"/>
    </source>
</evidence>
<gene>
    <name evidence="13" type="ORF">J437_LFUL002083</name>
</gene>
<evidence type="ECO:0000256" key="10">
    <source>
        <dbReference type="ARBA" id="ARBA00045828"/>
    </source>
</evidence>
<evidence type="ECO:0000256" key="4">
    <source>
        <dbReference type="ARBA" id="ARBA00012347"/>
    </source>
</evidence>
<dbReference type="GO" id="GO:0016020">
    <property type="term" value="C:membrane"/>
    <property type="evidence" value="ECO:0007669"/>
    <property type="project" value="InterPro"/>
</dbReference>
<keyword evidence="14" id="KW-1185">Reference proteome</keyword>
<sequence>MDVYMLLFVICIIHGSLYFFDLFLKSCSHYPYLCFLENTGLKIGLFKIHWYTTVFNNYFHKSVRWKPKFWRRWFSLGVWVTALSLPLAMFLVVRTAFSSIFHNEHSSASGRLVLEPMIPGVNLPLSDLSYYVTTIVISSIVHEAGHAIAAVRFHTKLKIHLHLHKEGVPVSGFGMCILVLLPSAYVMLNSNQLEALPPHRSLRILTAGVWHNIVLSAVAILAVFLLPWAISPMFSQEKGLYITDLAENSPFRGITGLHPGEVITKVNGNCPVRNREDWKNCILDAISEVEVTSGYCISPLLLYRDTSAVEFDSSDCCSKADEAGNLCFMISSNNDAEENEAEDQKLMRKNICLPARRVVEDSGIPCKTYFSCPNNSPICALPLVSNHTSLFIIERESRDKLMPKSMIFLGHPSEAWFHVKVSEFIPGFHIIPISAAVLPETILHLLKYLTVLSLGLALINVLPLFMFDGQYIIAAILGYFLESYVSRSVSNKISKYVIVTGSVTLGACLVIILLNV</sequence>
<dbReference type="InterPro" id="IPR036034">
    <property type="entry name" value="PDZ_sf"/>
</dbReference>
<dbReference type="PANTHER" id="PTHR13325:SF3">
    <property type="entry name" value="MEMBRANE-BOUND TRANSCRIPTION FACTOR SITE-2 PROTEASE"/>
    <property type="match status" value="1"/>
</dbReference>
<accession>A0A8K0K0D3</accession>
<evidence type="ECO:0000256" key="2">
    <source>
        <dbReference type="ARBA" id="ARBA00004127"/>
    </source>
</evidence>
<organism evidence="13 14">
    <name type="scientific">Ladona fulva</name>
    <name type="common">Scarce chaser dragonfly</name>
    <name type="synonym">Libellula fulva</name>
    <dbReference type="NCBI Taxonomy" id="123851"/>
    <lineage>
        <taxon>Eukaryota</taxon>
        <taxon>Metazoa</taxon>
        <taxon>Ecdysozoa</taxon>
        <taxon>Arthropoda</taxon>
        <taxon>Hexapoda</taxon>
        <taxon>Insecta</taxon>
        <taxon>Pterygota</taxon>
        <taxon>Palaeoptera</taxon>
        <taxon>Odonata</taxon>
        <taxon>Epiprocta</taxon>
        <taxon>Anisoptera</taxon>
        <taxon>Libelluloidea</taxon>
        <taxon>Libellulidae</taxon>
        <taxon>Ladona</taxon>
    </lineage>
</organism>
<comment type="function">
    <text evidence="10">Zinc metalloprotease that mediates intramembrane proteolysis of proteins such as ATF6, ATF6B, SREBF1/SREBP1 and SREBF2/SREBP2. Catalyzes the second step in the proteolytic activation of the sterol regulatory element-binding proteins (SREBPs) SREBF1/SREBP1 and SREBF2/SREBP2: cleaves SREBPs within the first transmembrane segment, thereby releasing the N-terminal segment with a portion of the transmembrane segment attached. Mature N-terminal SREBP fragments shuttle to the nucleus and activate gene transcription. Also mediates the second step in the proteolytic activation of the cyclic AMP-dependent transcription factor ATF-6 (ATF6 and ATF6B). Involved in intramembrane proteolysis during bone formation. In astrocytes and osteoblasts, upon DNA damage and ER stress, mediates the second step of the regulated intramembrane proteolytic activation of the transcription factor CREB3L1, leading to the inhibition of cell-cycle progression.</text>
</comment>
<feature type="transmembrane region" description="Helical" evidence="11">
    <location>
        <begin position="73"/>
        <end position="93"/>
    </location>
</feature>
<dbReference type="GO" id="GO:0005737">
    <property type="term" value="C:cytoplasm"/>
    <property type="evidence" value="ECO:0007669"/>
    <property type="project" value="TreeGrafter"/>
</dbReference>
<comment type="subcellular location">
    <subcellularLocation>
        <location evidence="2">Endomembrane system</location>
        <topology evidence="2">Multi-pass membrane protein</topology>
    </subcellularLocation>
</comment>
<dbReference type="InterPro" id="IPR008915">
    <property type="entry name" value="Peptidase_M50"/>
</dbReference>
<dbReference type="AlphaFoldDB" id="A0A8K0K0D3"/>
<feature type="transmembrane region" description="Helical" evidence="11">
    <location>
        <begin position="6"/>
        <end position="24"/>
    </location>
</feature>
<reference evidence="13" key="2">
    <citation type="submission" date="2017-10" db="EMBL/GenBank/DDBJ databases">
        <title>Ladona fulva Genome sequencing and assembly.</title>
        <authorList>
            <person name="Murali S."/>
            <person name="Richards S."/>
            <person name="Bandaranaike D."/>
            <person name="Bellair M."/>
            <person name="Blankenburg K."/>
            <person name="Chao H."/>
            <person name="Dinh H."/>
            <person name="Doddapaneni H."/>
            <person name="Dugan-Rocha S."/>
            <person name="Elkadiri S."/>
            <person name="Gnanaolivu R."/>
            <person name="Hernandez B."/>
            <person name="Skinner E."/>
            <person name="Javaid M."/>
            <person name="Lee S."/>
            <person name="Li M."/>
            <person name="Ming W."/>
            <person name="Munidasa M."/>
            <person name="Muniz J."/>
            <person name="Nguyen L."/>
            <person name="Hughes D."/>
            <person name="Osuji N."/>
            <person name="Pu L.-L."/>
            <person name="Puazo M."/>
            <person name="Qu C."/>
            <person name="Quiroz J."/>
            <person name="Raj R."/>
            <person name="Weissenberger G."/>
            <person name="Xin Y."/>
            <person name="Zou X."/>
            <person name="Han Y."/>
            <person name="Worley K."/>
            <person name="Muzny D."/>
            <person name="Gibbs R."/>
        </authorList>
    </citation>
    <scope>NUCLEOTIDE SEQUENCE</scope>
    <source>
        <strain evidence="13">Sampled in the wild</strain>
    </source>
</reference>
<evidence type="ECO:0000313" key="14">
    <source>
        <dbReference type="Proteomes" id="UP000792457"/>
    </source>
</evidence>
<dbReference type="PRINTS" id="PR01000">
    <property type="entry name" value="SREBPS2PTASE"/>
</dbReference>
<feature type="transmembrane region" description="Helical" evidence="11">
    <location>
        <begin position="170"/>
        <end position="188"/>
    </location>
</feature>
<protein>
    <recommendedName>
        <fullName evidence="5">Membrane-bound transcription factor site-2 protease</fullName>
        <ecNumber evidence="4">3.4.24.85</ecNumber>
    </recommendedName>
    <alternativeName>
        <fullName evidence="9">Endopeptidase S2P</fullName>
    </alternativeName>
</protein>
<dbReference type="SUPFAM" id="SSF50156">
    <property type="entry name" value="PDZ domain-like"/>
    <property type="match status" value="1"/>
</dbReference>
<evidence type="ECO:0000256" key="5">
    <source>
        <dbReference type="ARBA" id="ARBA00014400"/>
    </source>
</evidence>
<evidence type="ECO:0000256" key="1">
    <source>
        <dbReference type="ARBA" id="ARBA00001350"/>
    </source>
</evidence>
<dbReference type="InterPro" id="IPR001193">
    <property type="entry name" value="MBTPS2"/>
</dbReference>
<feature type="transmembrane region" description="Helical" evidence="11">
    <location>
        <begin position="493"/>
        <end position="514"/>
    </location>
</feature>
<reference evidence="13" key="1">
    <citation type="submission" date="2013-04" db="EMBL/GenBank/DDBJ databases">
        <authorList>
            <person name="Qu J."/>
            <person name="Murali S.C."/>
            <person name="Bandaranaike D."/>
            <person name="Bellair M."/>
            <person name="Blankenburg K."/>
            <person name="Chao H."/>
            <person name="Dinh H."/>
            <person name="Doddapaneni H."/>
            <person name="Downs B."/>
            <person name="Dugan-Rocha S."/>
            <person name="Elkadiri S."/>
            <person name="Gnanaolivu R.D."/>
            <person name="Hernandez B."/>
            <person name="Javaid M."/>
            <person name="Jayaseelan J.C."/>
            <person name="Lee S."/>
            <person name="Li M."/>
            <person name="Ming W."/>
            <person name="Munidasa M."/>
            <person name="Muniz J."/>
            <person name="Nguyen L."/>
            <person name="Ongeri F."/>
            <person name="Osuji N."/>
            <person name="Pu L.-L."/>
            <person name="Puazo M."/>
            <person name="Qu C."/>
            <person name="Quiroz J."/>
            <person name="Raj R."/>
            <person name="Weissenberger G."/>
            <person name="Xin Y."/>
            <person name="Zou X."/>
            <person name="Han Y."/>
            <person name="Richards S."/>
            <person name="Worley K."/>
            <person name="Muzny D."/>
            <person name="Gibbs R."/>
        </authorList>
    </citation>
    <scope>NUCLEOTIDE SEQUENCE</scope>
    <source>
        <strain evidence="13">Sampled in the wild</strain>
    </source>
</reference>
<dbReference type="EC" id="3.4.24.85" evidence="4"/>
<proteinExistence type="inferred from homology"/>
<dbReference type="Pfam" id="PF02163">
    <property type="entry name" value="Peptidase_M50"/>
    <property type="match status" value="1"/>
</dbReference>
<dbReference type="GO" id="GO:0012505">
    <property type="term" value="C:endomembrane system"/>
    <property type="evidence" value="ECO:0007669"/>
    <property type="project" value="UniProtKB-SubCell"/>
</dbReference>
<evidence type="ECO:0000256" key="3">
    <source>
        <dbReference type="ARBA" id="ARBA00009989"/>
    </source>
</evidence>
<keyword evidence="8 11" id="KW-0472">Membrane</keyword>
<keyword evidence="7 11" id="KW-1133">Transmembrane helix</keyword>
<comment type="catalytic activity">
    <reaction evidence="1">
        <text>Cleaves several transcription factors that are type-2 transmembrane proteins within membrane-spanning domains. Known substrates include sterol regulatory element-binding protein (SREBP) -1, SREBP-2 and forms of the transcriptional activator ATF6. SREBP-2 is cleaved at the site 477-DRSRILL-|-CVLTFLCLSFNPLTSLLQWGGA-505. The residues Asn-Pro, 11 residues distal to the site of cleavage in the membrane-spanning domain, are important for cleavage by S2P endopeptidase. Replacement of either of these residues does not prevent cleavage, but there is no cleavage if both of these residues are replaced.</text>
        <dbReference type="EC" id="3.4.24.85"/>
    </reaction>
</comment>
<evidence type="ECO:0000259" key="12">
    <source>
        <dbReference type="Pfam" id="PF02163"/>
    </source>
</evidence>
<feature type="transmembrane region" description="Helical" evidence="11">
    <location>
        <begin position="208"/>
        <end position="230"/>
    </location>
</feature>
<comment type="caution">
    <text evidence="13">The sequence shown here is derived from an EMBL/GenBank/DDBJ whole genome shotgun (WGS) entry which is preliminary data.</text>
</comment>
<dbReference type="PANTHER" id="PTHR13325">
    <property type="entry name" value="PROTEASE M50 MEMBRANE-BOUND TRANSCRIPTION FACTOR SITE 2 PROTEASE"/>
    <property type="match status" value="1"/>
</dbReference>
<dbReference type="OrthoDB" id="69989at2759"/>